<dbReference type="Pfam" id="PF13695">
    <property type="entry name" value="Zn_ribbon_3CxxC"/>
    <property type="match status" value="1"/>
</dbReference>
<dbReference type="AlphaFoldDB" id="A0A8K0T9V5"/>
<evidence type="ECO:0000256" key="1">
    <source>
        <dbReference type="ARBA" id="ARBA00022723"/>
    </source>
</evidence>
<keyword evidence="2" id="KW-0863">Zinc-finger</keyword>
<evidence type="ECO:0000313" key="6">
    <source>
        <dbReference type="Proteomes" id="UP000813385"/>
    </source>
</evidence>
<organism evidence="5 6">
    <name type="scientific">Plectosphaerella cucumerina</name>
    <dbReference type="NCBI Taxonomy" id="40658"/>
    <lineage>
        <taxon>Eukaryota</taxon>
        <taxon>Fungi</taxon>
        <taxon>Dikarya</taxon>
        <taxon>Ascomycota</taxon>
        <taxon>Pezizomycotina</taxon>
        <taxon>Sordariomycetes</taxon>
        <taxon>Hypocreomycetidae</taxon>
        <taxon>Glomerellales</taxon>
        <taxon>Plectosphaerellaceae</taxon>
        <taxon>Plectosphaerella</taxon>
    </lineage>
</organism>
<keyword evidence="6" id="KW-1185">Reference proteome</keyword>
<reference evidence="5" key="1">
    <citation type="journal article" date="2021" name="Nat. Commun.">
        <title>Genetic determinants of endophytism in the Arabidopsis root mycobiome.</title>
        <authorList>
            <person name="Mesny F."/>
            <person name="Miyauchi S."/>
            <person name="Thiergart T."/>
            <person name="Pickel B."/>
            <person name="Atanasova L."/>
            <person name="Karlsson M."/>
            <person name="Huettel B."/>
            <person name="Barry K.W."/>
            <person name="Haridas S."/>
            <person name="Chen C."/>
            <person name="Bauer D."/>
            <person name="Andreopoulos W."/>
            <person name="Pangilinan J."/>
            <person name="LaButti K."/>
            <person name="Riley R."/>
            <person name="Lipzen A."/>
            <person name="Clum A."/>
            <person name="Drula E."/>
            <person name="Henrissat B."/>
            <person name="Kohler A."/>
            <person name="Grigoriev I.V."/>
            <person name="Martin F.M."/>
            <person name="Hacquard S."/>
        </authorList>
    </citation>
    <scope>NUCLEOTIDE SEQUENCE</scope>
    <source>
        <strain evidence="5">MPI-CAGE-AT-0016</strain>
    </source>
</reference>
<evidence type="ECO:0000313" key="5">
    <source>
        <dbReference type="EMBL" id="KAH7353598.1"/>
    </source>
</evidence>
<name>A0A8K0T9V5_9PEZI</name>
<dbReference type="InterPro" id="IPR027377">
    <property type="entry name" value="ZAR1/RTP1-5-like_Znf-3CxxC"/>
</dbReference>
<keyword evidence="3" id="KW-0862">Zinc</keyword>
<proteinExistence type="predicted"/>
<evidence type="ECO:0000259" key="4">
    <source>
        <dbReference type="SMART" id="SM01328"/>
    </source>
</evidence>
<dbReference type="GO" id="GO:0008270">
    <property type="term" value="F:zinc ion binding"/>
    <property type="evidence" value="ECO:0007669"/>
    <property type="project" value="UniProtKB-KW"/>
</dbReference>
<keyword evidence="1" id="KW-0479">Metal-binding</keyword>
<evidence type="ECO:0000256" key="2">
    <source>
        <dbReference type="ARBA" id="ARBA00022771"/>
    </source>
</evidence>
<feature type="domain" description="3CxxC-type" evidence="4">
    <location>
        <begin position="53"/>
        <end position="151"/>
    </location>
</feature>
<sequence length="156" mass="17958">MTNNRRKKSGFRGWSMFPALHHTVDALLAEDGLSFSFHNDDTDLGVSKDWDTNIMGRFRCQNPKCSSGWSSKKIAITIRMYPDHRYNARVYHQRCNDCNTTCRPHVDDSYADRVAYRLKVWLGISMTPPPHGNEKSKAPHRRDLCEGCKAGHCEEK</sequence>
<dbReference type="OrthoDB" id="8121437at2759"/>
<gene>
    <name evidence="5" type="ORF">B0T11DRAFT_356795</name>
</gene>
<accession>A0A8K0T9V5</accession>
<dbReference type="Proteomes" id="UP000813385">
    <property type="component" value="Unassembled WGS sequence"/>
</dbReference>
<dbReference type="EMBL" id="JAGPXD010000005">
    <property type="protein sequence ID" value="KAH7353598.1"/>
    <property type="molecule type" value="Genomic_DNA"/>
</dbReference>
<evidence type="ECO:0000256" key="3">
    <source>
        <dbReference type="ARBA" id="ARBA00022833"/>
    </source>
</evidence>
<protein>
    <submittedName>
        <fullName evidence="5">Zinc-binding domain-containing protein</fullName>
    </submittedName>
</protein>
<dbReference type="SMART" id="SM01328">
    <property type="entry name" value="zf-3CxxC"/>
    <property type="match status" value="1"/>
</dbReference>
<comment type="caution">
    <text evidence="5">The sequence shown here is derived from an EMBL/GenBank/DDBJ whole genome shotgun (WGS) entry which is preliminary data.</text>
</comment>